<dbReference type="RefSeq" id="WP_104829038.1">
    <property type="nucleotide sequence ID" value="NZ_PJCH01000005.1"/>
</dbReference>
<name>A0A2S7K5L0_9PROT</name>
<keyword evidence="2" id="KW-1185">Reference proteome</keyword>
<evidence type="ECO:0000313" key="1">
    <source>
        <dbReference type="EMBL" id="PQA87793.1"/>
    </source>
</evidence>
<protein>
    <recommendedName>
        <fullName evidence="3">SCP2 domain-containing protein</fullName>
    </recommendedName>
</protein>
<reference evidence="1 2" key="1">
    <citation type="submission" date="2017-12" db="EMBL/GenBank/DDBJ databases">
        <authorList>
            <person name="Hurst M.R.H."/>
        </authorList>
    </citation>
    <scope>NUCLEOTIDE SEQUENCE [LARGE SCALE GENOMIC DNA]</scope>
    <source>
        <strain evidence="1 2">SY-3-19</strain>
    </source>
</reference>
<gene>
    <name evidence="1" type="ORF">CW354_05395</name>
</gene>
<evidence type="ECO:0000313" key="2">
    <source>
        <dbReference type="Proteomes" id="UP000239504"/>
    </source>
</evidence>
<dbReference type="Proteomes" id="UP000239504">
    <property type="component" value="Unassembled WGS sequence"/>
</dbReference>
<proteinExistence type="predicted"/>
<dbReference type="SUPFAM" id="SSF55718">
    <property type="entry name" value="SCP-like"/>
    <property type="match status" value="1"/>
</dbReference>
<dbReference type="Gene3D" id="3.30.1050.10">
    <property type="entry name" value="SCP2 sterol-binding domain"/>
    <property type="match status" value="1"/>
</dbReference>
<dbReference type="OrthoDB" id="8480590at2"/>
<dbReference type="AlphaFoldDB" id="A0A2S7K5L0"/>
<organism evidence="1 2">
    <name type="scientific">Hyphococcus luteus</name>
    <dbReference type="NCBI Taxonomy" id="2058213"/>
    <lineage>
        <taxon>Bacteria</taxon>
        <taxon>Pseudomonadati</taxon>
        <taxon>Pseudomonadota</taxon>
        <taxon>Alphaproteobacteria</taxon>
        <taxon>Parvularculales</taxon>
        <taxon>Parvularculaceae</taxon>
        <taxon>Hyphococcus</taxon>
    </lineage>
</organism>
<comment type="caution">
    <text evidence="1">The sequence shown here is derived from an EMBL/GenBank/DDBJ whole genome shotgun (WGS) entry which is preliminary data.</text>
</comment>
<accession>A0A2S7K5L0</accession>
<evidence type="ECO:0008006" key="3">
    <source>
        <dbReference type="Google" id="ProtNLM"/>
    </source>
</evidence>
<dbReference type="EMBL" id="PJCH01000005">
    <property type="protein sequence ID" value="PQA87793.1"/>
    <property type="molecule type" value="Genomic_DNA"/>
</dbReference>
<dbReference type="InterPro" id="IPR036527">
    <property type="entry name" value="SCP2_sterol-bd_dom_sf"/>
</dbReference>
<sequence>MTDKPEKDPLYAAAEKAFAAAFGAVLELRPEDGESLWVDGRRKPPQLLSAAPDGDAAACCWRGPKETLQRALATARAFDSAYLSGRLAVAGDMSVMARLNLHEGR</sequence>